<keyword evidence="3 11" id="KW-0812">Transmembrane</keyword>
<evidence type="ECO:0000256" key="10">
    <source>
        <dbReference type="ARBA" id="ARBA00023224"/>
    </source>
</evidence>
<evidence type="ECO:0000313" key="13">
    <source>
        <dbReference type="Ensembl" id="ENSLLEP00000017600.1"/>
    </source>
</evidence>
<evidence type="ECO:0000256" key="6">
    <source>
        <dbReference type="ARBA" id="ARBA00023040"/>
    </source>
</evidence>
<accession>A0A8C5PEP7</accession>
<dbReference type="FunFam" id="2.10.50.30:FF:000003">
    <property type="entry name" value="Vomeronasal 2, receptor 120"/>
    <property type="match status" value="1"/>
</dbReference>
<feature type="transmembrane region" description="Helical" evidence="11">
    <location>
        <begin position="549"/>
        <end position="573"/>
    </location>
</feature>
<dbReference type="PROSITE" id="PS00981">
    <property type="entry name" value="G_PROTEIN_RECEP_F3_3"/>
    <property type="match status" value="1"/>
</dbReference>
<dbReference type="PRINTS" id="PR00248">
    <property type="entry name" value="GPCRMGR"/>
</dbReference>
<protein>
    <recommendedName>
        <fullName evidence="12">G-protein coupled receptors family 3 profile domain-containing protein</fullName>
    </recommendedName>
</protein>
<evidence type="ECO:0000256" key="11">
    <source>
        <dbReference type="SAM" id="Phobius"/>
    </source>
</evidence>
<dbReference type="PANTHER" id="PTHR24061:SF588">
    <property type="entry name" value="VOMERONASAL TYPE-2 RECEPTOR 26"/>
    <property type="match status" value="1"/>
</dbReference>
<dbReference type="Pfam" id="PF07562">
    <property type="entry name" value="NCD3G"/>
    <property type="match status" value="1"/>
</dbReference>
<dbReference type="PRINTS" id="PR01535">
    <property type="entry name" value="VOMERONASL2R"/>
</dbReference>
<dbReference type="Gene3D" id="2.10.50.30">
    <property type="entry name" value="GPCR, family 3, nine cysteines domain"/>
    <property type="match status" value="1"/>
</dbReference>
<dbReference type="SUPFAM" id="SSF53822">
    <property type="entry name" value="Periplasmic binding protein-like I"/>
    <property type="match status" value="1"/>
</dbReference>
<evidence type="ECO:0000256" key="2">
    <source>
        <dbReference type="ARBA" id="ARBA00022475"/>
    </source>
</evidence>
<sequence>MKILTGPSKAIPNYSCRQRDKLAGVIGDLSSPTTLQIANVLNLYGYAQISFGTTYTLLTNKLLYPSFYQMLQSDKVQTLAIVKLLKHFGWTWIGIIAADDDSGESQSRELVRLATLHGICIEFMLKTQPQISNIRVERTAIHKRTLKKSTSKIVVVCGSVSLLTMYGEDSECDEMLKKTFIIPASWTVHYFSTKSSLLPPALNGCLAFTPPSRMMPKLEHFSEKRNLASQPHDTLLEHMWALYFNCKTSSPDWNNLLEHFYKIHLHNCSRDIKMEELSGRIYNTQIFGTSYHVYKAVYALAQALNDMTAFFSWNSEDTHIQTYKNILQHFIRRVNFIDPTGEHVHVNENGEIPHIYNIRNYMALENLTILDKSAGIFNPMASEGKQLIINSANIMWKYNSDEIPSSRCSEDCLPGQRRVLKAGIHLCCFDCVQCSEGEISNQKDRALCIKCPSYEWPDETKENCIQKPTEYLSYDSDPICLIFSALSILLSILTSVVLGIFAVFRNTPIVKANNRNLSFLLLVSIMLSFLCVFLFLGRPVDITCMLRQTTYGIIFSVVVSSLLAKTIMVSVAFKATKPSSKWRKCVGVKIPIYVMLFTCSFVQVVICVSWLCISPPFQEMNTHSYPEKIIIQCNEGSAIAFYTVLGYMGFLAAVSFVVAFLARKLPDRFNEAKYITFSMLVFCNVWVTFIPAYVSVMGKNTVIVEVFAILSSSTGILGCIFFPKCYIILLKPKMNTRKGLLNY</sequence>
<dbReference type="Pfam" id="PF01094">
    <property type="entry name" value="ANF_receptor"/>
    <property type="match status" value="1"/>
</dbReference>
<keyword evidence="10" id="KW-0807">Transducer</keyword>
<proteinExistence type="predicted"/>
<keyword evidence="2" id="KW-1003">Cell membrane</keyword>
<evidence type="ECO:0000256" key="9">
    <source>
        <dbReference type="ARBA" id="ARBA00023180"/>
    </source>
</evidence>
<keyword evidence="4" id="KW-0732">Signal</keyword>
<feature type="transmembrane region" description="Helical" evidence="11">
    <location>
        <begin position="593"/>
        <end position="617"/>
    </location>
</feature>
<feature type="transmembrane region" description="Helical" evidence="11">
    <location>
        <begin position="516"/>
        <end position="537"/>
    </location>
</feature>
<dbReference type="InterPro" id="IPR038550">
    <property type="entry name" value="GPCR_3_9-Cys_sf"/>
</dbReference>
<dbReference type="AlphaFoldDB" id="A0A8C5PEP7"/>
<keyword evidence="6" id="KW-0297">G-protein coupled receptor</keyword>
<dbReference type="CDD" id="cd15283">
    <property type="entry name" value="7tmC_V2R_pheromone"/>
    <property type="match status" value="1"/>
</dbReference>
<dbReference type="OrthoDB" id="9905381at2759"/>
<reference evidence="13" key="1">
    <citation type="submission" date="2025-08" db="UniProtKB">
        <authorList>
            <consortium name="Ensembl"/>
        </authorList>
    </citation>
    <scope>IDENTIFICATION</scope>
</reference>
<evidence type="ECO:0000256" key="4">
    <source>
        <dbReference type="ARBA" id="ARBA00022729"/>
    </source>
</evidence>
<keyword evidence="5 11" id="KW-1133">Transmembrane helix</keyword>
<keyword evidence="9" id="KW-0325">Glycoprotein</keyword>
<dbReference type="InterPro" id="IPR017978">
    <property type="entry name" value="GPCR_3_C"/>
</dbReference>
<evidence type="ECO:0000256" key="5">
    <source>
        <dbReference type="ARBA" id="ARBA00022989"/>
    </source>
</evidence>
<dbReference type="InterPro" id="IPR004073">
    <property type="entry name" value="GPCR_3_vmron_rcpt_2"/>
</dbReference>
<feature type="transmembrane region" description="Helical" evidence="11">
    <location>
        <begin position="637"/>
        <end position="662"/>
    </location>
</feature>
<name>A0A8C5PEP7_9ANUR</name>
<dbReference type="InterPro" id="IPR028082">
    <property type="entry name" value="Peripla_BP_I"/>
</dbReference>
<dbReference type="GO" id="GO:0004930">
    <property type="term" value="F:G protein-coupled receptor activity"/>
    <property type="evidence" value="ECO:0007669"/>
    <property type="project" value="UniProtKB-KW"/>
</dbReference>
<evidence type="ECO:0000256" key="8">
    <source>
        <dbReference type="ARBA" id="ARBA00023170"/>
    </source>
</evidence>
<keyword evidence="7 11" id="KW-0472">Membrane</keyword>
<dbReference type="InterPro" id="IPR001828">
    <property type="entry name" value="ANF_lig-bd_rcpt"/>
</dbReference>
<dbReference type="PROSITE" id="PS50259">
    <property type="entry name" value="G_PROTEIN_RECEP_F3_4"/>
    <property type="match status" value="1"/>
</dbReference>
<dbReference type="PANTHER" id="PTHR24061">
    <property type="entry name" value="CALCIUM-SENSING RECEPTOR-RELATED"/>
    <property type="match status" value="1"/>
</dbReference>
<dbReference type="Pfam" id="PF00003">
    <property type="entry name" value="7tm_3"/>
    <property type="match status" value="1"/>
</dbReference>
<dbReference type="InterPro" id="IPR017979">
    <property type="entry name" value="GPCR_3_CS"/>
</dbReference>
<keyword evidence="14" id="KW-1185">Reference proteome</keyword>
<keyword evidence="8" id="KW-0675">Receptor</keyword>
<dbReference type="Gene3D" id="3.40.50.2300">
    <property type="match status" value="2"/>
</dbReference>
<evidence type="ECO:0000313" key="14">
    <source>
        <dbReference type="Proteomes" id="UP000694569"/>
    </source>
</evidence>
<dbReference type="InterPro" id="IPR000068">
    <property type="entry name" value="GPCR_3_Ca_sens_rcpt-rel"/>
</dbReference>
<dbReference type="InterPro" id="IPR000337">
    <property type="entry name" value="GPCR_3"/>
</dbReference>
<dbReference type="GeneTree" id="ENSGT00950000182788"/>
<reference evidence="13" key="2">
    <citation type="submission" date="2025-09" db="UniProtKB">
        <authorList>
            <consortium name="Ensembl"/>
        </authorList>
    </citation>
    <scope>IDENTIFICATION</scope>
</reference>
<feature type="domain" description="G-protein coupled receptors family 3 profile" evidence="12">
    <location>
        <begin position="479"/>
        <end position="743"/>
    </location>
</feature>
<feature type="transmembrane region" description="Helical" evidence="11">
    <location>
        <begin position="481"/>
        <end position="504"/>
    </location>
</feature>
<dbReference type="Proteomes" id="UP000694569">
    <property type="component" value="Unplaced"/>
</dbReference>
<evidence type="ECO:0000256" key="1">
    <source>
        <dbReference type="ARBA" id="ARBA00004651"/>
    </source>
</evidence>
<evidence type="ECO:0000256" key="3">
    <source>
        <dbReference type="ARBA" id="ARBA00022692"/>
    </source>
</evidence>
<dbReference type="GO" id="GO:0005886">
    <property type="term" value="C:plasma membrane"/>
    <property type="evidence" value="ECO:0007669"/>
    <property type="project" value="UniProtKB-SubCell"/>
</dbReference>
<feature type="transmembrane region" description="Helical" evidence="11">
    <location>
        <begin position="674"/>
        <end position="694"/>
    </location>
</feature>
<dbReference type="InterPro" id="IPR011500">
    <property type="entry name" value="GPCR_3_9-Cys_dom"/>
</dbReference>
<evidence type="ECO:0000259" key="12">
    <source>
        <dbReference type="PROSITE" id="PS50259"/>
    </source>
</evidence>
<organism evidence="13 14">
    <name type="scientific">Leptobrachium leishanense</name>
    <name type="common">Leishan spiny toad</name>
    <dbReference type="NCBI Taxonomy" id="445787"/>
    <lineage>
        <taxon>Eukaryota</taxon>
        <taxon>Metazoa</taxon>
        <taxon>Chordata</taxon>
        <taxon>Craniata</taxon>
        <taxon>Vertebrata</taxon>
        <taxon>Euteleostomi</taxon>
        <taxon>Amphibia</taxon>
        <taxon>Batrachia</taxon>
        <taxon>Anura</taxon>
        <taxon>Pelobatoidea</taxon>
        <taxon>Megophryidae</taxon>
        <taxon>Leptobrachium</taxon>
    </lineage>
</organism>
<feature type="transmembrane region" description="Helical" evidence="11">
    <location>
        <begin position="706"/>
        <end position="729"/>
    </location>
</feature>
<evidence type="ECO:0000256" key="7">
    <source>
        <dbReference type="ARBA" id="ARBA00023136"/>
    </source>
</evidence>
<comment type="subcellular location">
    <subcellularLocation>
        <location evidence="1">Cell membrane</location>
        <topology evidence="1">Multi-pass membrane protein</topology>
    </subcellularLocation>
</comment>
<dbReference type="Ensembl" id="ENSLLET00000018277.1">
    <property type="protein sequence ID" value="ENSLLEP00000017600.1"/>
    <property type="gene ID" value="ENSLLEG00000011204.1"/>
</dbReference>